<organism evidence="2 3">
    <name type="scientific">Sphingobacterium multivorum</name>
    <dbReference type="NCBI Taxonomy" id="28454"/>
    <lineage>
        <taxon>Bacteria</taxon>
        <taxon>Pseudomonadati</taxon>
        <taxon>Bacteroidota</taxon>
        <taxon>Sphingobacteriia</taxon>
        <taxon>Sphingobacteriales</taxon>
        <taxon>Sphingobacteriaceae</taxon>
        <taxon>Sphingobacterium</taxon>
    </lineage>
</organism>
<evidence type="ECO:0000256" key="1">
    <source>
        <dbReference type="SAM" id="Coils"/>
    </source>
</evidence>
<dbReference type="RefSeq" id="WP_115046054.1">
    <property type="nucleotide sequence ID" value="NZ_CP068086.1"/>
</dbReference>
<dbReference type="EMBL" id="CABWMV010000001">
    <property type="protein sequence ID" value="VXC29821.1"/>
    <property type="molecule type" value="Genomic_DNA"/>
</dbReference>
<keyword evidence="1" id="KW-0175">Coiled coil</keyword>
<sequence>MKFILHEIKLWFKDETAKPQSYYFLPNKVNVVTGGATTGKTSFWSIIDYCLLSSNINIANSIVESVYWFGMHFTIGDRKISIMRKSPKLGTPASDIYFAEGPFPIELYSNMDIAEAKAILDEEFGISDALRFPHGKTQGRTPFNLSYRYFLLFNALTEDIIGTSKTYFDTTFYGKEEYEKALTHIFDLVIGVNDMDNIKASERLRQVESEIRKIEKSQRDNSKAQITFDTETRLLLARCKEYGFVPIDADLDSVEAILEILNSIVTEGKKAVDNSKAFAQLDGLNRQRSILRAQMNELNRYNTDFAHYKRTLNKCADSLQPIVHLNEKLADQLVESYETHLFIDSLEASLRQIRENLSKNVQEPIKVNGDIKEIQSKIKEIDDRIAEINKISKEEPPEAQRILRLGELKNAYEQLLKREGPKPINTILLNQLNLEKENLERIPIDNEEIRRLMKDQLNASIQRNYNKLSSLPAYKNAQITFNSSDMVLQLLPANQMFPLENVGSKSNYMMMHLCFYLGLHEHMINVEQVHVPQFLFIDQPSIPYYTDNDNIGNEDKAKLMDAFKLINSFVKNVVEEKENSFQIFMVEHAPESYWKGNDDLDYFHTVDKFIDGKGLVPKENFKEK</sequence>
<evidence type="ECO:0000313" key="3">
    <source>
        <dbReference type="Proteomes" id="UP000432350"/>
    </source>
</evidence>
<reference evidence="2 3" key="1">
    <citation type="submission" date="2019-10" db="EMBL/GenBank/DDBJ databases">
        <authorList>
            <person name="Karimi E."/>
        </authorList>
    </citation>
    <scope>NUCLEOTIDE SEQUENCE [LARGE SCALE GENOMIC DNA]</scope>
    <source>
        <strain evidence="2">Sphingobacterium sp. 8BC</strain>
    </source>
</reference>
<gene>
    <name evidence="2" type="ORF">SPHINGO8BC_10019</name>
</gene>
<feature type="coiled-coil region" evidence="1">
    <location>
        <begin position="343"/>
        <end position="391"/>
    </location>
</feature>
<evidence type="ECO:0000313" key="2">
    <source>
        <dbReference type="EMBL" id="VXC29821.1"/>
    </source>
</evidence>
<name>A0A653XIC9_SPHMU</name>
<accession>A0A653XIC9</accession>
<protein>
    <recommendedName>
        <fullName evidence="4">DUF3732 domain-containing protein</fullName>
    </recommendedName>
</protein>
<dbReference type="Pfam" id="PF12532">
    <property type="entry name" value="DUF3732"/>
    <property type="match status" value="1"/>
</dbReference>
<dbReference type="InterPro" id="IPR022205">
    <property type="entry name" value="DUF3732"/>
</dbReference>
<dbReference type="Proteomes" id="UP000432350">
    <property type="component" value="Unassembled WGS sequence"/>
</dbReference>
<evidence type="ECO:0008006" key="4">
    <source>
        <dbReference type="Google" id="ProtNLM"/>
    </source>
</evidence>
<dbReference type="AlphaFoldDB" id="A0A653XIC9"/>
<proteinExistence type="predicted"/>